<evidence type="ECO:0000313" key="3">
    <source>
        <dbReference type="Proteomes" id="UP000055590"/>
    </source>
</evidence>
<organism evidence="2 3">
    <name type="scientific">Vulgatibacter incomptus</name>
    <dbReference type="NCBI Taxonomy" id="1391653"/>
    <lineage>
        <taxon>Bacteria</taxon>
        <taxon>Pseudomonadati</taxon>
        <taxon>Myxococcota</taxon>
        <taxon>Myxococcia</taxon>
        <taxon>Myxococcales</taxon>
        <taxon>Cystobacterineae</taxon>
        <taxon>Vulgatibacteraceae</taxon>
        <taxon>Vulgatibacter</taxon>
    </lineage>
</organism>
<dbReference type="RefSeq" id="WP_050724915.1">
    <property type="nucleotide sequence ID" value="NZ_CP012332.1"/>
</dbReference>
<reference evidence="2 3" key="1">
    <citation type="submission" date="2015-08" db="EMBL/GenBank/DDBJ databases">
        <authorList>
            <person name="Babu N.S."/>
            <person name="Beckwith C.J."/>
            <person name="Beseler K.G."/>
            <person name="Brison A."/>
            <person name="Carone J.V."/>
            <person name="Caskin T.P."/>
            <person name="Diamond M."/>
            <person name="Durham M.E."/>
            <person name="Foxe J.M."/>
            <person name="Go M."/>
            <person name="Henderson B.A."/>
            <person name="Jones I.B."/>
            <person name="McGettigan J.A."/>
            <person name="Micheletti S.J."/>
            <person name="Nasrallah M.E."/>
            <person name="Ortiz D."/>
            <person name="Piller C.R."/>
            <person name="Privatt S.R."/>
            <person name="Schneider S.L."/>
            <person name="Sharp S."/>
            <person name="Smith T.C."/>
            <person name="Stanton J.D."/>
            <person name="Ullery H.E."/>
            <person name="Wilson R.J."/>
            <person name="Serrano M.G."/>
            <person name="Buck G."/>
            <person name="Lee V."/>
            <person name="Wang Y."/>
            <person name="Carvalho R."/>
            <person name="Voegtly L."/>
            <person name="Shi R."/>
            <person name="Duckworth R."/>
            <person name="Johnson A."/>
            <person name="Loviza R."/>
            <person name="Walstead R."/>
            <person name="Shah Z."/>
            <person name="Kiflezghi M."/>
            <person name="Wade K."/>
            <person name="Ball S.L."/>
            <person name="Bradley K.W."/>
            <person name="Asai D.J."/>
            <person name="Bowman C.A."/>
            <person name="Russell D.A."/>
            <person name="Pope W.H."/>
            <person name="Jacobs-Sera D."/>
            <person name="Hendrix R.W."/>
            <person name="Hatfull G.F."/>
        </authorList>
    </citation>
    <scope>NUCLEOTIDE SEQUENCE [LARGE SCALE GENOMIC DNA]</scope>
    <source>
        <strain evidence="2 3">DSM 27710</strain>
    </source>
</reference>
<keyword evidence="1" id="KW-0472">Membrane</keyword>
<feature type="transmembrane region" description="Helical" evidence="1">
    <location>
        <begin position="60"/>
        <end position="83"/>
    </location>
</feature>
<feature type="transmembrane region" description="Helical" evidence="1">
    <location>
        <begin position="12"/>
        <end position="40"/>
    </location>
</feature>
<feature type="transmembrane region" description="Helical" evidence="1">
    <location>
        <begin position="200"/>
        <end position="221"/>
    </location>
</feature>
<keyword evidence="1" id="KW-1133">Transmembrane helix</keyword>
<name>A0A0K1PBG6_9BACT</name>
<dbReference type="Pfam" id="PF06912">
    <property type="entry name" value="DUF1275"/>
    <property type="match status" value="1"/>
</dbReference>
<sequence length="265" mass="27890">MLHSEGQDRSFASNAILAIALACVAGIVNAAGFFAVGAYTSHVTGNVSQVGDELARGRPGTALAALSLVLFFLLGVMAAAAFVQGASRLGRARYAAALITEAAVLTAFTAISAFTSGRPEWLHLLLTGMLCFSMGMQNALVTRLSGAVIRTTHLTGIATDLGIELVSLVSWIRERASEASSHGVAAFLRDLWRHPELRKLWLHASIFVAFLGGAIIGPMLYLRHGHVAMLLPGSIILGLVILDLSGRVQARPAKARAAEVVAPQE</sequence>
<dbReference type="AlphaFoldDB" id="A0A0K1PBG6"/>
<dbReference type="KEGG" id="vin:AKJ08_0856"/>
<feature type="transmembrane region" description="Helical" evidence="1">
    <location>
        <begin position="121"/>
        <end position="141"/>
    </location>
</feature>
<evidence type="ECO:0000256" key="1">
    <source>
        <dbReference type="SAM" id="Phobius"/>
    </source>
</evidence>
<gene>
    <name evidence="2" type="ORF">AKJ08_0856</name>
</gene>
<keyword evidence="3" id="KW-1185">Reference proteome</keyword>
<feature type="transmembrane region" description="Helical" evidence="1">
    <location>
        <begin position="95"/>
        <end position="115"/>
    </location>
</feature>
<dbReference type="Proteomes" id="UP000055590">
    <property type="component" value="Chromosome"/>
</dbReference>
<dbReference type="PANTHER" id="PTHR37314:SF4">
    <property type="entry name" value="UPF0700 TRANSMEMBRANE PROTEIN YOAK"/>
    <property type="match status" value="1"/>
</dbReference>
<dbReference type="PANTHER" id="PTHR37314">
    <property type="entry name" value="SLR0142 PROTEIN"/>
    <property type="match status" value="1"/>
</dbReference>
<accession>A0A0K1PBG6</accession>
<protein>
    <submittedName>
        <fullName evidence="2">Putative transmembrane protein</fullName>
    </submittedName>
</protein>
<proteinExistence type="predicted"/>
<dbReference type="InterPro" id="IPR010699">
    <property type="entry name" value="DUF1275"/>
</dbReference>
<evidence type="ECO:0000313" key="2">
    <source>
        <dbReference type="EMBL" id="AKU90469.1"/>
    </source>
</evidence>
<feature type="transmembrane region" description="Helical" evidence="1">
    <location>
        <begin position="227"/>
        <end position="246"/>
    </location>
</feature>
<dbReference type="EMBL" id="CP012332">
    <property type="protein sequence ID" value="AKU90469.1"/>
    <property type="molecule type" value="Genomic_DNA"/>
</dbReference>
<keyword evidence="1 2" id="KW-0812">Transmembrane</keyword>
<dbReference type="STRING" id="1391653.AKJ08_0856"/>